<dbReference type="PANTHER" id="PTHR30535:SF34">
    <property type="entry name" value="MOLYBDATE-BINDING PROTEIN MOLA"/>
    <property type="match status" value="1"/>
</dbReference>
<accession>A0ABP5IUV5</accession>
<organism evidence="4 5">
    <name type="scientific">Streptomyces synnematoformans</name>
    <dbReference type="NCBI Taxonomy" id="415721"/>
    <lineage>
        <taxon>Bacteria</taxon>
        <taxon>Bacillati</taxon>
        <taxon>Actinomycetota</taxon>
        <taxon>Actinomycetes</taxon>
        <taxon>Kitasatosporales</taxon>
        <taxon>Streptomycetaceae</taxon>
        <taxon>Streptomyces</taxon>
    </lineage>
</organism>
<comment type="similarity">
    <text evidence="1">Belongs to the bacterial solute-binding protein 8 family.</text>
</comment>
<protein>
    <submittedName>
        <fullName evidence="4">ABC transporter substrate-binding protein</fullName>
    </submittedName>
</protein>
<keyword evidence="5" id="KW-1185">Reference proteome</keyword>
<evidence type="ECO:0000256" key="1">
    <source>
        <dbReference type="ARBA" id="ARBA00008814"/>
    </source>
</evidence>
<name>A0ABP5IUV5_9ACTN</name>
<dbReference type="EMBL" id="BAAAPF010000002">
    <property type="protein sequence ID" value="GAA2106987.1"/>
    <property type="molecule type" value="Genomic_DNA"/>
</dbReference>
<dbReference type="InterPro" id="IPR002491">
    <property type="entry name" value="ABC_transptr_periplasmic_BD"/>
</dbReference>
<evidence type="ECO:0000313" key="4">
    <source>
        <dbReference type="EMBL" id="GAA2106987.1"/>
    </source>
</evidence>
<sequence length="342" mass="35837">MLRSTMRPHRRLASSRSRLAAAVATGLLVLTACGDDGDADSGDATAGGFPLTVENCGRELTIEEPPERLYVIGGEAGTLVHAAGGTDRISTFAPLTGEPLGEAAGPLGEREQAPIKTITDLNQEAIIGGSPDLVVTFGLNEFGPEDLQVAGISTFIIGGYCGGFGAGESEVQDPIKEIYADITTLGRILGTETRAEEAVTDLQGRVEAVREQADQSPPSAATTAALFVPGPDGALGAYGSRSMIHQQMDYLGLSNVLADTDERFFEPSTEALIDAAPERLIALYEPGDTSEQEVREALTSREELTGIPAVAEEEVLVLDFFHSGHGTLAVDGLEALAEQIGR</sequence>
<evidence type="ECO:0000259" key="3">
    <source>
        <dbReference type="PROSITE" id="PS50983"/>
    </source>
</evidence>
<dbReference type="Gene3D" id="3.40.50.1980">
    <property type="entry name" value="Nitrogenase molybdenum iron protein domain"/>
    <property type="match status" value="2"/>
</dbReference>
<feature type="chain" id="PRO_5045627621" evidence="2">
    <location>
        <begin position="35"/>
        <end position="342"/>
    </location>
</feature>
<comment type="caution">
    <text evidence="4">The sequence shown here is derived from an EMBL/GenBank/DDBJ whole genome shotgun (WGS) entry which is preliminary data.</text>
</comment>
<dbReference type="RefSeq" id="WP_344286751.1">
    <property type="nucleotide sequence ID" value="NZ_BAAAPF010000002.1"/>
</dbReference>
<feature type="signal peptide" evidence="2">
    <location>
        <begin position="1"/>
        <end position="34"/>
    </location>
</feature>
<dbReference type="Proteomes" id="UP001500443">
    <property type="component" value="Unassembled WGS sequence"/>
</dbReference>
<reference evidence="5" key="1">
    <citation type="journal article" date="2019" name="Int. J. Syst. Evol. Microbiol.">
        <title>The Global Catalogue of Microorganisms (GCM) 10K type strain sequencing project: providing services to taxonomists for standard genome sequencing and annotation.</title>
        <authorList>
            <consortium name="The Broad Institute Genomics Platform"/>
            <consortium name="The Broad Institute Genome Sequencing Center for Infectious Disease"/>
            <person name="Wu L."/>
            <person name="Ma J."/>
        </authorList>
    </citation>
    <scope>NUCLEOTIDE SEQUENCE [LARGE SCALE GENOMIC DNA]</scope>
    <source>
        <strain evidence="5">JCM 15481</strain>
    </source>
</reference>
<evidence type="ECO:0000313" key="5">
    <source>
        <dbReference type="Proteomes" id="UP001500443"/>
    </source>
</evidence>
<gene>
    <name evidence="4" type="ORF">GCM10009802_01700</name>
</gene>
<dbReference type="PROSITE" id="PS50983">
    <property type="entry name" value="FE_B12_PBP"/>
    <property type="match status" value="1"/>
</dbReference>
<keyword evidence="2" id="KW-0732">Signal</keyword>
<dbReference type="PANTHER" id="PTHR30535">
    <property type="entry name" value="VITAMIN B12-BINDING PROTEIN"/>
    <property type="match status" value="1"/>
</dbReference>
<dbReference type="SUPFAM" id="SSF53807">
    <property type="entry name" value="Helical backbone' metal receptor"/>
    <property type="match status" value="1"/>
</dbReference>
<feature type="domain" description="Fe/B12 periplasmic-binding" evidence="3">
    <location>
        <begin position="68"/>
        <end position="342"/>
    </location>
</feature>
<dbReference type="PROSITE" id="PS51257">
    <property type="entry name" value="PROKAR_LIPOPROTEIN"/>
    <property type="match status" value="1"/>
</dbReference>
<dbReference type="InterPro" id="IPR050902">
    <property type="entry name" value="ABC_Transporter_SBP"/>
</dbReference>
<dbReference type="Pfam" id="PF01497">
    <property type="entry name" value="Peripla_BP_2"/>
    <property type="match status" value="1"/>
</dbReference>
<evidence type="ECO:0000256" key="2">
    <source>
        <dbReference type="SAM" id="SignalP"/>
    </source>
</evidence>
<proteinExistence type="inferred from homology"/>